<evidence type="ECO:0008006" key="3">
    <source>
        <dbReference type="Google" id="ProtNLM"/>
    </source>
</evidence>
<organism evidence="1 2">
    <name type="scientific">Bradyrhizobium jicamae</name>
    <dbReference type="NCBI Taxonomy" id="280332"/>
    <lineage>
        <taxon>Bacteria</taxon>
        <taxon>Pseudomonadati</taxon>
        <taxon>Pseudomonadota</taxon>
        <taxon>Alphaproteobacteria</taxon>
        <taxon>Hyphomicrobiales</taxon>
        <taxon>Nitrobacteraceae</taxon>
        <taxon>Bradyrhizobium</taxon>
    </lineage>
</organism>
<dbReference type="OrthoDB" id="8250215at2"/>
<dbReference type="Proteomes" id="UP000050863">
    <property type="component" value="Unassembled WGS sequence"/>
</dbReference>
<proteinExistence type="predicted"/>
<protein>
    <recommendedName>
        <fullName evidence="3">T3SS negative regulator,GrlR</fullName>
    </recommendedName>
</protein>
<keyword evidence="2" id="KW-1185">Reference proteome</keyword>
<comment type="caution">
    <text evidence="1">The sequence shown here is derived from an EMBL/GenBank/DDBJ whole genome shotgun (WGS) entry which is preliminary data.</text>
</comment>
<dbReference type="STRING" id="280332.CQ12_03400"/>
<reference evidence="1 2" key="1">
    <citation type="submission" date="2014-03" db="EMBL/GenBank/DDBJ databases">
        <title>Bradyrhizobium valentinum sp. nov., isolated from effective nodules of Lupinus mariae-josephae, a lupine endemic of basic-lime soils in Eastern Spain.</title>
        <authorList>
            <person name="Duran D."/>
            <person name="Rey L."/>
            <person name="Navarro A."/>
            <person name="Busquets A."/>
            <person name="Imperial J."/>
            <person name="Ruiz-Argueso T."/>
        </authorList>
    </citation>
    <scope>NUCLEOTIDE SEQUENCE [LARGE SCALE GENOMIC DNA]</scope>
    <source>
        <strain evidence="1 2">PAC68</strain>
    </source>
</reference>
<dbReference type="RefSeq" id="WP_057839931.1">
    <property type="nucleotide sequence ID" value="NZ_LLXZ01000205.1"/>
</dbReference>
<evidence type="ECO:0000313" key="2">
    <source>
        <dbReference type="Proteomes" id="UP000050863"/>
    </source>
</evidence>
<dbReference type="AlphaFoldDB" id="A0A0R3KL53"/>
<name>A0A0R3KL53_9BRAD</name>
<dbReference type="EMBL" id="LLXZ01000205">
    <property type="protein sequence ID" value="KRQ95645.1"/>
    <property type="molecule type" value="Genomic_DNA"/>
</dbReference>
<sequence length="234" mass="24921">MFEGFYKVRFQLGASVGRSVMYARDGKMLGGNSAFAHIGTYEKQDDGVDVVIQTVRHNPDPNYRAMAGTDDATLLAKGRADGNLYRFEGGLKELPGVAFQSVMTPIEQDAIPIAGGVGAGGIVNGLYSIHVRLLDGIEGGLTGVMLLNEGRILGGDASFYYVGTYTSENGRWKGQILNQEHTPSMGENPIFGGHEVGIGFSGSCDAEGALLEATALAGKRSLRMTAVLKLMRRV</sequence>
<gene>
    <name evidence="1" type="ORF">CQ12_03400</name>
</gene>
<dbReference type="Gene3D" id="2.40.128.380">
    <property type="entry name" value="T3SS negative regulator GrlR"/>
    <property type="match status" value="2"/>
</dbReference>
<evidence type="ECO:0000313" key="1">
    <source>
        <dbReference type="EMBL" id="KRQ95645.1"/>
    </source>
</evidence>
<accession>A0A0R3KL53</accession>
<dbReference type="InterPro" id="IPR043019">
    <property type="entry name" value="GrlR_sf"/>
</dbReference>